<evidence type="ECO:0000256" key="5">
    <source>
        <dbReference type="ARBA" id="ARBA00022989"/>
    </source>
</evidence>
<dbReference type="Proteomes" id="UP000294558">
    <property type="component" value="Unassembled WGS sequence"/>
</dbReference>
<feature type="transmembrane region" description="Helical" evidence="7">
    <location>
        <begin position="186"/>
        <end position="209"/>
    </location>
</feature>
<evidence type="ECO:0000256" key="1">
    <source>
        <dbReference type="ARBA" id="ARBA00004651"/>
    </source>
</evidence>
<keyword evidence="10" id="KW-1185">Reference proteome</keyword>
<name>A0A4R7HX20_9ACTN</name>
<evidence type="ECO:0000313" key="9">
    <source>
        <dbReference type="EMBL" id="TDT14723.1"/>
    </source>
</evidence>
<dbReference type="PANTHER" id="PTHR23517:SF3">
    <property type="entry name" value="INTEGRAL MEMBRANE TRANSPORT PROTEIN"/>
    <property type="match status" value="1"/>
</dbReference>
<evidence type="ECO:0000256" key="7">
    <source>
        <dbReference type="SAM" id="Phobius"/>
    </source>
</evidence>
<comment type="subcellular location">
    <subcellularLocation>
        <location evidence="1">Cell membrane</location>
        <topology evidence="1">Multi-pass membrane protein</topology>
    </subcellularLocation>
</comment>
<evidence type="ECO:0000256" key="4">
    <source>
        <dbReference type="ARBA" id="ARBA00022692"/>
    </source>
</evidence>
<keyword evidence="4 7" id="KW-0812">Transmembrane</keyword>
<feature type="domain" description="Major facilitator superfamily (MFS) profile" evidence="8">
    <location>
        <begin position="37"/>
        <end position="417"/>
    </location>
</feature>
<feature type="transmembrane region" description="Helical" evidence="7">
    <location>
        <begin position="102"/>
        <end position="120"/>
    </location>
</feature>
<evidence type="ECO:0000256" key="6">
    <source>
        <dbReference type="ARBA" id="ARBA00023136"/>
    </source>
</evidence>
<dbReference type="InterPro" id="IPR020846">
    <property type="entry name" value="MFS_dom"/>
</dbReference>
<reference evidence="9 10" key="1">
    <citation type="submission" date="2019-03" db="EMBL/GenBank/DDBJ databases">
        <title>Sequencing the genomes of 1000 actinobacteria strains.</title>
        <authorList>
            <person name="Klenk H.-P."/>
        </authorList>
    </citation>
    <scope>NUCLEOTIDE SEQUENCE [LARGE SCALE GENOMIC DNA]</scope>
    <source>
        <strain evidence="9 10">DSM 18936</strain>
    </source>
</reference>
<keyword evidence="6 7" id="KW-0472">Membrane</keyword>
<feature type="transmembrane region" description="Helical" evidence="7">
    <location>
        <begin position="41"/>
        <end position="62"/>
    </location>
</feature>
<comment type="caution">
    <text evidence="9">The sequence shown here is derived from an EMBL/GenBank/DDBJ whole genome shotgun (WGS) entry which is preliminary data.</text>
</comment>
<dbReference type="Pfam" id="PF07690">
    <property type="entry name" value="MFS_1"/>
    <property type="match status" value="1"/>
</dbReference>
<feature type="transmembrane region" description="Helical" evidence="7">
    <location>
        <begin position="126"/>
        <end position="149"/>
    </location>
</feature>
<evidence type="ECO:0000256" key="3">
    <source>
        <dbReference type="ARBA" id="ARBA00022475"/>
    </source>
</evidence>
<gene>
    <name evidence="9" type="ORF">BDK89_0278</name>
</gene>
<organism evidence="9 10">
    <name type="scientific">Ilumatobacter fluminis</name>
    <dbReference type="NCBI Taxonomy" id="467091"/>
    <lineage>
        <taxon>Bacteria</taxon>
        <taxon>Bacillati</taxon>
        <taxon>Actinomycetota</taxon>
        <taxon>Acidimicrobiia</taxon>
        <taxon>Acidimicrobiales</taxon>
        <taxon>Ilumatobacteraceae</taxon>
        <taxon>Ilumatobacter</taxon>
    </lineage>
</organism>
<dbReference type="AlphaFoldDB" id="A0A4R7HX20"/>
<dbReference type="InterPro" id="IPR001958">
    <property type="entry name" value="Tet-R_TetA/multi-R_MdtG-like"/>
</dbReference>
<sequence length="441" mass="44668">MNGVGYVSSVPTKRIRPHVLTLALVEVATGRAVARRLAGSVYAPFVLSMLGRGMLVPVLPLYLRDAGFSFTMVTVVVAAAGIGAVVGGLPAGATAQRFGPEWLFAGATVLTGIASMLFGISTAVLALFAFHLTVGLGAVGTRVGVQVLVNDAVGVELRGRAMSMLGGGMRVAMFVGPILGGVLVDVVGFTATFVVCGVVTLFGLIPFVMSRRSTDGGRRFARPTVAASGVVRALRAHTGLLLLAGIGSALVVTARAGRNVIVPLIGDELAMSAAAVGFLVAIGTGADLLLFPVSGWLMDRFGRLAAIVPAFSLLGLGLLLLGLNPTVAGAIVSGVVMGVGNGMSAGTMLTLGGDLAPPESGPFLSALGMTQDLGVVLGPLLVGWLADAAGLEVSAIVLAVVMFAAIAWILIVLGDTARPTRPWIVSRTQFVANASSSSMVS</sequence>
<keyword evidence="5 7" id="KW-1133">Transmembrane helix</keyword>
<accession>A0A4R7HX20</accession>
<feature type="transmembrane region" description="Helical" evidence="7">
    <location>
        <begin position="240"/>
        <end position="257"/>
    </location>
</feature>
<feature type="transmembrane region" description="Helical" evidence="7">
    <location>
        <begin position="327"/>
        <end position="351"/>
    </location>
</feature>
<keyword evidence="3" id="KW-1003">Cell membrane</keyword>
<dbReference type="InterPro" id="IPR036259">
    <property type="entry name" value="MFS_trans_sf"/>
</dbReference>
<feature type="transmembrane region" description="Helical" evidence="7">
    <location>
        <begin position="68"/>
        <end position="90"/>
    </location>
</feature>
<dbReference type="GO" id="GO:0022857">
    <property type="term" value="F:transmembrane transporter activity"/>
    <property type="evidence" value="ECO:0007669"/>
    <property type="project" value="InterPro"/>
</dbReference>
<feature type="transmembrane region" description="Helical" evidence="7">
    <location>
        <begin position="269"/>
        <end position="291"/>
    </location>
</feature>
<evidence type="ECO:0000313" key="10">
    <source>
        <dbReference type="Proteomes" id="UP000294558"/>
    </source>
</evidence>
<protein>
    <submittedName>
        <fullName evidence="9">Putative MFS family arabinose efflux permease</fullName>
    </submittedName>
</protein>
<feature type="transmembrane region" description="Helical" evidence="7">
    <location>
        <begin position="363"/>
        <end position="385"/>
    </location>
</feature>
<dbReference type="CDD" id="cd17325">
    <property type="entry name" value="MFS_MdtG_SLC18_like"/>
    <property type="match status" value="1"/>
</dbReference>
<dbReference type="SUPFAM" id="SSF103473">
    <property type="entry name" value="MFS general substrate transporter"/>
    <property type="match status" value="1"/>
</dbReference>
<dbReference type="PROSITE" id="PS50850">
    <property type="entry name" value="MFS"/>
    <property type="match status" value="1"/>
</dbReference>
<evidence type="ECO:0000259" key="8">
    <source>
        <dbReference type="PROSITE" id="PS50850"/>
    </source>
</evidence>
<dbReference type="InterPro" id="IPR011701">
    <property type="entry name" value="MFS"/>
</dbReference>
<dbReference type="EMBL" id="SOAU01000001">
    <property type="protein sequence ID" value="TDT14723.1"/>
    <property type="molecule type" value="Genomic_DNA"/>
</dbReference>
<dbReference type="PRINTS" id="PR01035">
    <property type="entry name" value="TCRTETA"/>
</dbReference>
<proteinExistence type="predicted"/>
<evidence type="ECO:0000256" key="2">
    <source>
        <dbReference type="ARBA" id="ARBA00022448"/>
    </source>
</evidence>
<feature type="transmembrane region" description="Helical" evidence="7">
    <location>
        <begin position="391"/>
        <end position="413"/>
    </location>
</feature>
<dbReference type="PANTHER" id="PTHR23517">
    <property type="entry name" value="RESISTANCE PROTEIN MDTM, PUTATIVE-RELATED-RELATED"/>
    <property type="match status" value="1"/>
</dbReference>
<keyword evidence="2" id="KW-0813">Transport</keyword>
<feature type="transmembrane region" description="Helical" evidence="7">
    <location>
        <begin position="303"/>
        <end position="321"/>
    </location>
</feature>
<dbReference type="InterPro" id="IPR050171">
    <property type="entry name" value="MFS_Transporters"/>
</dbReference>
<dbReference type="GO" id="GO:0005886">
    <property type="term" value="C:plasma membrane"/>
    <property type="evidence" value="ECO:0007669"/>
    <property type="project" value="UniProtKB-SubCell"/>
</dbReference>
<dbReference type="Gene3D" id="1.20.1250.20">
    <property type="entry name" value="MFS general substrate transporter like domains"/>
    <property type="match status" value="2"/>
</dbReference>